<dbReference type="AlphaFoldDB" id="A0A1G7NZQ5"/>
<evidence type="ECO:0000313" key="1">
    <source>
        <dbReference type="EMBL" id="SDF78670.1"/>
    </source>
</evidence>
<protein>
    <submittedName>
        <fullName evidence="1">Uncharacterized protein</fullName>
    </submittedName>
</protein>
<dbReference type="RefSeq" id="WP_091231894.1">
    <property type="nucleotide sequence ID" value="NZ_FNBG01000017.1"/>
</dbReference>
<proteinExistence type="predicted"/>
<evidence type="ECO:0000313" key="2">
    <source>
        <dbReference type="Proteomes" id="UP000198972"/>
    </source>
</evidence>
<dbReference type="EMBL" id="FNBG01000017">
    <property type="protein sequence ID" value="SDF78670.1"/>
    <property type="molecule type" value="Genomic_DNA"/>
</dbReference>
<name>A0A1G7NZQ5_9BACL</name>
<gene>
    <name evidence="1" type="ORF">SAMN04488542_11731</name>
</gene>
<sequence length="146" mass="17650">MIILRNFGDLSKGIDVSTYEEIELSKEHKQQYCRGFYIDYQENKIGIIATVNGPLFFYNDNLFPLQNSNFDCYIQQYRDKNIFYFSWNGTIKYKISYYRLLYREGGKWEDDRVNDFFAWLSNAVKKKKFYAFYTLHEQSSACREFV</sequence>
<dbReference type="OrthoDB" id="9135566at2"/>
<keyword evidence="2" id="KW-1185">Reference proteome</keyword>
<accession>A0A1G7NZQ5</accession>
<organism evidence="1 2">
    <name type="scientific">Fontibacillus panacisegetis</name>
    <dbReference type="NCBI Taxonomy" id="670482"/>
    <lineage>
        <taxon>Bacteria</taxon>
        <taxon>Bacillati</taxon>
        <taxon>Bacillota</taxon>
        <taxon>Bacilli</taxon>
        <taxon>Bacillales</taxon>
        <taxon>Paenibacillaceae</taxon>
        <taxon>Fontibacillus</taxon>
    </lineage>
</organism>
<reference evidence="1 2" key="1">
    <citation type="submission" date="2016-10" db="EMBL/GenBank/DDBJ databases">
        <authorList>
            <person name="de Groot N.N."/>
        </authorList>
    </citation>
    <scope>NUCLEOTIDE SEQUENCE [LARGE SCALE GENOMIC DNA]</scope>
    <source>
        <strain evidence="1 2">DSM 28129</strain>
    </source>
</reference>
<dbReference type="Proteomes" id="UP000198972">
    <property type="component" value="Unassembled WGS sequence"/>
</dbReference>